<protein>
    <submittedName>
        <fullName evidence="1">Uncharacterized protein</fullName>
    </submittedName>
</protein>
<reference evidence="1" key="1">
    <citation type="submission" date="2023-03" db="EMBL/GenBank/DDBJ databases">
        <title>Edaphobacter sp.</title>
        <authorList>
            <person name="Huber K.J."/>
            <person name="Papendorf J."/>
            <person name="Pilke C."/>
            <person name="Bunk B."/>
            <person name="Sproeer C."/>
            <person name="Pester M."/>
        </authorList>
    </citation>
    <scope>NUCLEOTIDE SEQUENCE</scope>
    <source>
        <strain evidence="1">DSM 109919</strain>
        <strain evidence="2">DSM 109920</strain>
    </source>
</reference>
<evidence type="ECO:0000313" key="2">
    <source>
        <dbReference type="EMBL" id="XBH14349.1"/>
    </source>
</evidence>
<dbReference type="EMBL" id="CP121194">
    <property type="protein sequence ID" value="XBH10922.1"/>
    <property type="molecule type" value="Genomic_DNA"/>
</dbReference>
<dbReference type="AlphaFoldDB" id="A0AAU7D196"/>
<sequence length="141" mass="16031">MATAADAELVLRLYELRREETLRKARQFMVFDFQPKTLEELRAVSRDVNSELNAAWRQVLSYWEMTASLVLRGALDADLFLDSNGEGILLYAKFHHFHAETEKQSGNPFMGQTAALIEKYPAAKTLYDVFLKRFGPASSPA</sequence>
<name>A0AAU7D196_9BACT</name>
<dbReference type="InterPro" id="IPR031876">
    <property type="entry name" value="DUF4760"/>
</dbReference>
<dbReference type="RefSeq" id="WP_348268412.1">
    <property type="nucleotide sequence ID" value="NZ_CP121194.1"/>
</dbReference>
<accession>A0AAU7DAM3</accession>
<organism evidence="1">
    <name type="scientific">Edaphobacter paludis</name>
    <dbReference type="NCBI Taxonomy" id="3035702"/>
    <lineage>
        <taxon>Bacteria</taxon>
        <taxon>Pseudomonadati</taxon>
        <taxon>Acidobacteriota</taxon>
        <taxon>Terriglobia</taxon>
        <taxon>Terriglobales</taxon>
        <taxon>Acidobacteriaceae</taxon>
        <taxon>Edaphobacter</taxon>
    </lineage>
</organism>
<dbReference type="Pfam" id="PF15956">
    <property type="entry name" value="DUF4760"/>
    <property type="match status" value="1"/>
</dbReference>
<gene>
    <name evidence="1" type="ORF">P4G45_04145</name>
    <name evidence="2" type="ORF">P8936_04110</name>
</gene>
<dbReference type="KEGG" id="epl:P4G45_04145"/>
<dbReference type="EMBL" id="CP121195">
    <property type="protein sequence ID" value="XBH14349.1"/>
    <property type="molecule type" value="Genomic_DNA"/>
</dbReference>
<accession>A0AAU7D196</accession>
<evidence type="ECO:0000313" key="1">
    <source>
        <dbReference type="EMBL" id="XBH10922.1"/>
    </source>
</evidence>
<proteinExistence type="predicted"/>